<dbReference type="Proteomes" id="UP000215914">
    <property type="component" value="Unassembled WGS sequence"/>
</dbReference>
<evidence type="ECO:0000259" key="1">
    <source>
        <dbReference type="Pfam" id="PF00931"/>
    </source>
</evidence>
<feature type="domain" description="NB-ARC" evidence="1">
    <location>
        <begin position="50"/>
        <end position="105"/>
    </location>
</feature>
<dbReference type="InterPro" id="IPR027417">
    <property type="entry name" value="P-loop_NTPase"/>
</dbReference>
<protein>
    <submittedName>
        <fullName evidence="2">P-loop containing nucleoside triphosphate hydrolase</fullName>
    </submittedName>
</protein>
<dbReference type="Pfam" id="PF00931">
    <property type="entry name" value="NB-ARC"/>
    <property type="match status" value="1"/>
</dbReference>
<proteinExistence type="predicted"/>
<accession>A0A9K3IGI7</accession>
<dbReference type="EMBL" id="MNCJ02000323">
    <property type="protein sequence ID" value="KAF5796586.1"/>
    <property type="molecule type" value="Genomic_DNA"/>
</dbReference>
<gene>
    <name evidence="2" type="ORF">HanXRQr2_Chr08g0353311</name>
</gene>
<keyword evidence="2" id="KW-0378">Hydrolase</keyword>
<dbReference type="InterPro" id="IPR002182">
    <property type="entry name" value="NB-ARC"/>
</dbReference>
<evidence type="ECO:0000313" key="3">
    <source>
        <dbReference type="Proteomes" id="UP000215914"/>
    </source>
</evidence>
<dbReference type="AlphaFoldDB" id="A0A9K3IGI7"/>
<name>A0A9K3IGI7_HELAN</name>
<reference evidence="2" key="2">
    <citation type="submission" date="2020-06" db="EMBL/GenBank/DDBJ databases">
        <title>Helianthus annuus Genome sequencing and assembly Release 2.</title>
        <authorList>
            <person name="Gouzy J."/>
            <person name="Langlade N."/>
            <person name="Munos S."/>
        </authorList>
    </citation>
    <scope>NUCLEOTIDE SEQUENCE</scope>
    <source>
        <tissue evidence="2">Leaves</tissue>
    </source>
</reference>
<dbReference type="Gene3D" id="3.40.50.300">
    <property type="entry name" value="P-loop containing nucleotide triphosphate hydrolases"/>
    <property type="match status" value="1"/>
</dbReference>
<dbReference type="InterPro" id="IPR044974">
    <property type="entry name" value="Disease_R_plants"/>
</dbReference>
<comment type="caution">
    <text evidence="2">The sequence shown here is derived from an EMBL/GenBank/DDBJ whole genome shotgun (WGS) entry which is preliminary data.</text>
</comment>
<keyword evidence="3" id="KW-1185">Reference proteome</keyword>
<dbReference type="GO" id="GO:0006952">
    <property type="term" value="P:defense response"/>
    <property type="evidence" value="ECO:0007669"/>
    <property type="project" value="InterPro"/>
</dbReference>
<dbReference type="PANTHER" id="PTHR11017:SF544">
    <property type="entry name" value="ADP-RIBOSYL CYCLASE_CYCLIC ADP-RIBOSE HYDROLASE"/>
    <property type="match status" value="1"/>
</dbReference>
<dbReference type="Gramene" id="mRNA:HanXRQr2_Chr08g0353311">
    <property type="protein sequence ID" value="CDS:HanXRQr2_Chr08g0353311.1"/>
    <property type="gene ID" value="HanXRQr2_Chr08g0353311"/>
</dbReference>
<dbReference type="SUPFAM" id="SSF52540">
    <property type="entry name" value="P-loop containing nucleoside triphosphate hydrolases"/>
    <property type="match status" value="1"/>
</dbReference>
<organism evidence="2 3">
    <name type="scientific">Helianthus annuus</name>
    <name type="common">Common sunflower</name>
    <dbReference type="NCBI Taxonomy" id="4232"/>
    <lineage>
        <taxon>Eukaryota</taxon>
        <taxon>Viridiplantae</taxon>
        <taxon>Streptophyta</taxon>
        <taxon>Embryophyta</taxon>
        <taxon>Tracheophyta</taxon>
        <taxon>Spermatophyta</taxon>
        <taxon>Magnoliopsida</taxon>
        <taxon>eudicotyledons</taxon>
        <taxon>Gunneridae</taxon>
        <taxon>Pentapetalae</taxon>
        <taxon>asterids</taxon>
        <taxon>campanulids</taxon>
        <taxon>Asterales</taxon>
        <taxon>Asteraceae</taxon>
        <taxon>Asteroideae</taxon>
        <taxon>Heliantheae alliance</taxon>
        <taxon>Heliantheae</taxon>
        <taxon>Helianthus</taxon>
    </lineage>
</organism>
<reference evidence="2" key="1">
    <citation type="journal article" date="2017" name="Nature">
        <title>The sunflower genome provides insights into oil metabolism, flowering and Asterid evolution.</title>
        <authorList>
            <person name="Badouin H."/>
            <person name="Gouzy J."/>
            <person name="Grassa C.J."/>
            <person name="Murat F."/>
            <person name="Staton S.E."/>
            <person name="Cottret L."/>
            <person name="Lelandais-Briere C."/>
            <person name="Owens G.L."/>
            <person name="Carrere S."/>
            <person name="Mayjonade B."/>
            <person name="Legrand L."/>
            <person name="Gill N."/>
            <person name="Kane N.C."/>
            <person name="Bowers J.E."/>
            <person name="Hubner S."/>
            <person name="Bellec A."/>
            <person name="Berard A."/>
            <person name="Berges H."/>
            <person name="Blanchet N."/>
            <person name="Boniface M.C."/>
            <person name="Brunel D."/>
            <person name="Catrice O."/>
            <person name="Chaidir N."/>
            <person name="Claudel C."/>
            <person name="Donnadieu C."/>
            <person name="Faraut T."/>
            <person name="Fievet G."/>
            <person name="Helmstetter N."/>
            <person name="King M."/>
            <person name="Knapp S.J."/>
            <person name="Lai Z."/>
            <person name="Le Paslier M.C."/>
            <person name="Lippi Y."/>
            <person name="Lorenzon L."/>
            <person name="Mandel J.R."/>
            <person name="Marage G."/>
            <person name="Marchand G."/>
            <person name="Marquand E."/>
            <person name="Bret-Mestries E."/>
            <person name="Morien E."/>
            <person name="Nambeesan S."/>
            <person name="Nguyen T."/>
            <person name="Pegot-Espagnet P."/>
            <person name="Pouilly N."/>
            <person name="Raftis F."/>
            <person name="Sallet E."/>
            <person name="Schiex T."/>
            <person name="Thomas J."/>
            <person name="Vandecasteele C."/>
            <person name="Vares D."/>
            <person name="Vear F."/>
            <person name="Vautrin S."/>
            <person name="Crespi M."/>
            <person name="Mangin B."/>
            <person name="Burke J.M."/>
            <person name="Salse J."/>
            <person name="Munos S."/>
            <person name="Vincourt P."/>
            <person name="Rieseberg L.H."/>
            <person name="Langlade N.B."/>
        </authorList>
    </citation>
    <scope>NUCLEOTIDE SEQUENCE</scope>
    <source>
        <tissue evidence="2">Leaves</tissue>
    </source>
</reference>
<dbReference type="GO" id="GO:0016787">
    <property type="term" value="F:hydrolase activity"/>
    <property type="evidence" value="ECO:0007669"/>
    <property type="project" value="UniProtKB-KW"/>
</dbReference>
<dbReference type="GO" id="GO:0043531">
    <property type="term" value="F:ADP binding"/>
    <property type="evidence" value="ECO:0007669"/>
    <property type="project" value="InterPro"/>
</dbReference>
<evidence type="ECO:0000313" key="2">
    <source>
        <dbReference type="EMBL" id="KAF5796586.1"/>
    </source>
</evidence>
<sequence>MWFLSKLTEYSIIRRHEAKVIKFIIGRISLDLRSINVNLDDELVGMEPELQNLQKSLDIGLNDVRMIGIKGMGGAGKTTLARVTFDSLSNHFEAKSFVENVREVSKASFCSVCCHCIERSFRI</sequence>
<dbReference type="PANTHER" id="PTHR11017">
    <property type="entry name" value="LEUCINE-RICH REPEAT-CONTAINING PROTEIN"/>
    <property type="match status" value="1"/>
</dbReference>